<feature type="compositionally biased region" description="Basic and acidic residues" evidence="1">
    <location>
        <begin position="40"/>
        <end position="71"/>
    </location>
</feature>
<proteinExistence type="predicted"/>
<reference evidence="3" key="1">
    <citation type="journal article" date="2019" name="Int. J. Syst. Evol. Microbiol.">
        <title>The Global Catalogue of Microorganisms (GCM) 10K type strain sequencing project: providing services to taxonomists for standard genome sequencing and annotation.</title>
        <authorList>
            <consortium name="The Broad Institute Genomics Platform"/>
            <consortium name="The Broad Institute Genome Sequencing Center for Infectious Disease"/>
            <person name="Wu L."/>
            <person name="Ma J."/>
        </authorList>
    </citation>
    <scope>NUCLEOTIDE SEQUENCE [LARGE SCALE GENOMIC DNA]</scope>
    <source>
        <strain evidence="3">CGMCC 4.7466</strain>
    </source>
</reference>
<evidence type="ECO:0000256" key="1">
    <source>
        <dbReference type="SAM" id="MobiDB-lite"/>
    </source>
</evidence>
<accession>A0ABV9T7Y8</accession>
<protein>
    <submittedName>
        <fullName evidence="2">Uncharacterized protein</fullName>
    </submittedName>
</protein>
<feature type="region of interest" description="Disordered" evidence="1">
    <location>
        <begin position="1"/>
        <end position="71"/>
    </location>
</feature>
<dbReference type="Proteomes" id="UP001595818">
    <property type="component" value="Unassembled WGS sequence"/>
</dbReference>
<name>A0ABV9T7Y8_9BACT</name>
<dbReference type="EMBL" id="JBHSJJ010000024">
    <property type="protein sequence ID" value="MFC4874891.1"/>
    <property type="molecule type" value="Genomic_DNA"/>
</dbReference>
<sequence length="71" mass="8298">MQKSQSPHRFPPYTIKFGDGVDKRSNRKTPGTSGGGPRPPRRDEYPDREKKDEEVDNLDKRKSKEDRKKQN</sequence>
<gene>
    <name evidence="2" type="ORF">ACFPFU_24520</name>
</gene>
<comment type="caution">
    <text evidence="2">The sequence shown here is derived from an EMBL/GenBank/DDBJ whole genome shotgun (WGS) entry which is preliminary data.</text>
</comment>
<evidence type="ECO:0000313" key="2">
    <source>
        <dbReference type="EMBL" id="MFC4874891.1"/>
    </source>
</evidence>
<organism evidence="2 3">
    <name type="scientific">Negadavirga shengliensis</name>
    <dbReference type="NCBI Taxonomy" id="1389218"/>
    <lineage>
        <taxon>Bacteria</taxon>
        <taxon>Pseudomonadati</taxon>
        <taxon>Bacteroidota</taxon>
        <taxon>Cytophagia</taxon>
        <taxon>Cytophagales</taxon>
        <taxon>Cyclobacteriaceae</taxon>
        <taxon>Negadavirga</taxon>
    </lineage>
</organism>
<keyword evidence="3" id="KW-1185">Reference proteome</keyword>
<dbReference type="RefSeq" id="WP_377069182.1">
    <property type="nucleotide sequence ID" value="NZ_JBHSJJ010000024.1"/>
</dbReference>
<evidence type="ECO:0000313" key="3">
    <source>
        <dbReference type="Proteomes" id="UP001595818"/>
    </source>
</evidence>